<keyword evidence="3" id="KW-1185">Reference proteome</keyword>
<gene>
    <name evidence="2" type="ORF">TBRA_LOCUS6303</name>
</gene>
<proteinExistence type="predicted"/>
<sequence>MASNPMLALTGSTTLNSSAFISSPVFSPKALVALTVATNLPLRTVPPSPRRFQFGRLPSLGLKIMQPCSEDVRTSAHATGEHRTTCGRGTRPCKGCTRRYARRTEAWGWDTPSQRVGADFTAGLPRDRILPGTQRLSHPRLPIPHWKGQASSGPLGGGRVLFYPYRLCRPAPELRPQLTRRGQIADPELLEAVTPTALSPNPSTTPSDCLCNVRVLMLFVTSRYISNTDDASADSSDWKLSRAAHAHCRVYCIMHDLGALSL</sequence>
<feature type="region of interest" description="Disordered" evidence="1">
    <location>
        <begin position="128"/>
        <end position="150"/>
    </location>
</feature>
<name>A0A6H5IAH2_9HYME</name>
<dbReference type="Proteomes" id="UP000479190">
    <property type="component" value="Unassembled WGS sequence"/>
</dbReference>
<evidence type="ECO:0000256" key="1">
    <source>
        <dbReference type="SAM" id="MobiDB-lite"/>
    </source>
</evidence>
<evidence type="ECO:0000313" key="3">
    <source>
        <dbReference type="Proteomes" id="UP000479190"/>
    </source>
</evidence>
<organism evidence="2 3">
    <name type="scientific">Trichogramma brassicae</name>
    <dbReference type="NCBI Taxonomy" id="86971"/>
    <lineage>
        <taxon>Eukaryota</taxon>
        <taxon>Metazoa</taxon>
        <taxon>Ecdysozoa</taxon>
        <taxon>Arthropoda</taxon>
        <taxon>Hexapoda</taxon>
        <taxon>Insecta</taxon>
        <taxon>Pterygota</taxon>
        <taxon>Neoptera</taxon>
        <taxon>Endopterygota</taxon>
        <taxon>Hymenoptera</taxon>
        <taxon>Apocrita</taxon>
        <taxon>Proctotrupomorpha</taxon>
        <taxon>Chalcidoidea</taxon>
        <taxon>Trichogrammatidae</taxon>
        <taxon>Trichogramma</taxon>
    </lineage>
</organism>
<evidence type="ECO:0000313" key="2">
    <source>
        <dbReference type="EMBL" id="CAB0034405.1"/>
    </source>
</evidence>
<dbReference type="EMBL" id="CADCXV010000740">
    <property type="protein sequence ID" value="CAB0034405.1"/>
    <property type="molecule type" value="Genomic_DNA"/>
</dbReference>
<protein>
    <submittedName>
        <fullName evidence="2">Uncharacterized protein</fullName>
    </submittedName>
</protein>
<accession>A0A6H5IAH2</accession>
<dbReference type="AlphaFoldDB" id="A0A6H5IAH2"/>
<reference evidence="2 3" key="1">
    <citation type="submission" date="2020-02" db="EMBL/GenBank/DDBJ databases">
        <authorList>
            <person name="Ferguson B K."/>
        </authorList>
    </citation>
    <scope>NUCLEOTIDE SEQUENCE [LARGE SCALE GENOMIC DNA]</scope>
</reference>